<accession>A0A363UKZ3</accession>
<dbReference type="PANTHER" id="PTHR36837:SF2">
    <property type="entry name" value="POLY(3-HYDROXYALKANOATE) POLYMERASE SUBUNIT PHAC"/>
    <property type="match status" value="1"/>
</dbReference>
<dbReference type="EMBL" id="QEQK01000007">
    <property type="protein sequence ID" value="PWN56095.1"/>
    <property type="molecule type" value="Genomic_DNA"/>
</dbReference>
<dbReference type="RefSeq" id="WP_109720311.1">
    <property type="nucleotide sequence ID" value="NZ_QEQK01000007.1"/>
</dbReference>
<dbReference type="InterPro" id="IPR029058">
    <property type="entry name" value="AB_hydrolase_fold"/>
</dbReference>
<evidence type="ECO:0000313" key="2">
    <source>
        <dbReference type="EMBL" id="PWN56095.1"/>
    </source>
</evidence>
<sequence>MTRPATRFRQVQHGLGNLRDRIRNPAALIQSEHTPFQVLQRQGIVQLRWYPPLDEAKTRHPTPVVIVPPLAVNMSIYDLFPNRSLVRHLLEQGFPVYLLDWGRPGPAEDHWQLATYITKLLPDLLARVRTHAGTRQLSLHGWSFGGLFAYAYTAWSEDPDIRNLVLVGAPCDYHNNGIVGRQQQRIGRLVRRVGRIRRLRPHAMPPRVFRSPGWLNSTMYKLTSPVASLRPHLDLLRRLQDRDRVAAHATNSAFVDDMVAYPGGVVQDVLQHLWCDNLLAAGRLPIAGSDARLDRITASILLIAGEGDPVVTPQSSRSLLDLVGSQDTQALGIPGGHMSILAGTQTATDTWPAITQWLAARS</sequence>
<proteinExistence type="predicted"/>
<dbReference type="Proteomes" id="UP000251800">
    <property type="component" value="Unassembled WGS sequence"/>
</dbReference>
<dbReference type="AlphaFoldDB" id="A0A363UKZ3"/>
<dbReference type="Gene3D" id="3.40.50.1820">
    <property type="entry name" value="alpha/beta hydrolase"/>
    <property type="match status" value="1"/>
</dbReference>
<keyword evidence="2" id="KW-0378">Hydrolase</keyword>
<evidence type="ECO:0000313" key="3">
    <source>
        <dbReference type="Proteomes" id="UP000251800"/>
    </source>
</evidence>
<organism evidence="2 3">
    <name type="scientific">Abyssibacter profundi</name>
    <dbReference type="NCBI Taxonomy" id="2182787"/>
    <lineage>
        <taxon>Bacteria</taxon>
        <taxon>Pseudomonadati</taxon>
        <taxon>Pseudomonadota</taxon>
        <taxon>Gammaproteobacteria</taxon>
        <taxon>Chromatiales</taxon>
        <taxon>Oceanococcaceae</taxon>
        <taxon>Abyssibacter</taxon>
    </lineage>
</organism>
<dbReference type="InterPro" id="IPR000073">
    <property type="entry name" value="AB_hydrolase_1"/>
</dbReference>
<dbReference type="SUPFAM" id="SSF53474">
    <property type="entry name" value="alpha/beta-Hydrolases"/>
    <property type="match status" value="1"/>
</dbReference>
<dbReference type="Pfam" id="PF00561">
    <property type="entry name" value="Abhydrolase_1"/>
    <property type="match status" value="1"/>
</dbReference>
<dbReference type="GO" id="GO:0016787">
    <property type="term" value="F:hydrolase activity"/>
    <property type="evidence" value="ECO:0007669"/>
    <property type="project" value="UniProtKB-KW"/>
</dbReference>
<gene>
    <name evidence="2" type="ORF">DEH80_09815</name>
</gene>
<feature type="domain" description="AB hydrolase-1" evidence="1">
    <location>
        <begin position="77"/>
        <end position="174"/>
    </location>
</feature>
<comment type="caution">
    <text evidence="2">The sequence shown here is derived from an EMBL/GenBank/DDBJ whole genome shotgun (WGS) entry which is preliminary data.</text>
</comment>
<dbReference type="InterPro" id="IPR051321">
    <property type="entry name" value="PHA/PHB_synthase"/>
</dbReference>
<dbReference type="PANTHER" id="PTHR36837">
    <property type="entry name" value="POLY(3-HYDROXYALKANOATE) POLYMERASE SUBUNIT PHAC"/>
    <property type="match status" value="1"/>
</dbReference>
<evidence type="ECO:0000259" key="1">
    <source>
        <dbReference type="Pfam" id="PF00561"/>
    </source>
</evidence>
<dbReference type="OrthoDB" id="9767934at2"/>
<protein>
    <submittedName>
        <fullName evidence="2">Alpha/beta hydrolase</fullName>
    </submittedName>
</protein>
<reference evidence="2 3" key="1">
    <citation type="submission" date="2018-05" db="EMBL/GenBank/DDBJ databases">
        <title>Abyssibacter profundi OUC007T gen. nov., sp. nov, a marine bacterium isolated from seawater of the Mariana Trench.</title>
        <authorList>
            <person name="Zhou S."/>
        </authorList>
    </citation>
    <scope>NUCLEOTIDE SEQUENCE [LARGE SCALE GENOMIC DNA]</scope>
    <source>
        <strain evidence="2 3">OUC007</strain>
    </source>
</reference>
<name>A0A363UKZ3_9GAMM</name>
<keyword evidence="3" id="KW-1185">Reference proteome</keyword>